<protein>
    <submittedName>
        <fullName evidence="3">SDR family oxidoreductase</fullName>
    </submittedName>
</protein>
<comment type="caution">
    <text evidence="3">The sequence shown here is derived from an EMBL/GenBank/DDBJ whole genome shotgun (WGS) entry which is preliminary data.</text>
</comment>
<keyword evidence="1" id="KW-0812">Transmembrane</keyword>
<dbReference type="InterPro" id="IPR036291">
    <property type="entry name" value="NAD(P)-bd_dom_sf"/>
</dbReference>
<keyword evidence="1" id="KW-0472">Membrane</keyword>
<dbReference type="InterPro" id="IPR051207">
    <property type="entry name" value="ComplexI_NDUFA9_subunit"/>
</dbReference>
<feature type="transmembrane region" description="Helical" evidence="1">
    <location>
        <begin position="377"/>
        <end position="397"/>
    </location>
</feature>
<feature type="domain" description="NAD(P)-binding" evidence="2">
    <location>
        <begin position="7"/>
        <end position="150"/>
    </location>
</feature>
<dbReference type="EMBL" id="JASBAO010000001">
    <property type="protein sequence ID" value="MDI2091248.1"/>
    <property type="molecule type" value="Genomic_DNA"/>
</dbReference>
<organism evidence="3 4">
    <name type="scientific">Commensalibacter oyaizuii</name>
    <dbReference type="NCBI Taxonomy" id="3043873"/>
    <lineage>
        <taxon>Bacteria</taxon>
        <taxon>Pseudomonadati</taxon>
        <taxon>Pseudomonadota</taxon>
        <taxon>Alphaproteobacteria</taxon>
        <taxon>Acetobacterales</taxon>
        <taxon>Acetobacteraceae</taxon>
    </lineage>
</organism>
<dbReference type="PANTHER" id="PTHR12126:SF11">
    <property type="entry name" value="NADH DEHYDROGENASE [UBIQUINONE] 1 ALPHA SUBCOMPLEX SUBUNIT 9, MITOCHONDRIAL"/>
    <property type="match status" value="1"/>
</dbReference>
<feature type="transmembrane region" description="Helical" evidence="1">
    <location>
        <begin position="350"/>
        <end position="370"/>
    </location>
</feature>
<proteinExistence type="predicted"/>
<feature type="transmembrane region" description="Helical" evidence="1">
    <location>
        <begin position="307"/>
        <end position="330"/>
    </location>
</feature>
<dbReference type="Gene3D" id="3.40.50.720">
    <property type="entry name" value="NAD(P)-binding Rossmann-like Domain"/>
    <property type="match status" value="1"/>
</dbReference>
<name>A0ABT6Q2N6_9PROT</name>
<dbReference type="Pfam" id="PF13781">
    <property type="entry name" value="DoxX_3"/>
    <property type="match status" value="1"/>
</dbReference>
<reference evidence="3" key="1">
    <citation type="submission" date="2023-05" db="EMBL/GenBank/DDBJ databases">
        <title>Whole genome sequence of Commensalibacter sp.</title>
        <authorList>
            <person name="Charoenyingcharoen P."/>
            <person name="Yukphan P."/>
        </authorList>
    </citation>
    <scope>NUCLEOTIDE SEQUENCE</scope>
    <source>
        <strain evidence="3">TBRC 16381</strain>
    </source>
</reference>
<dbReference type="SUPFAM" id="SSF51735">
    <property type="entry name" value="NAD(P)-binding Rossmann-fold domains"/>
    <property type="match status" value="1"/>
</dbReference>
<keyword evidence="4" id="KW-1185">Reference proteome</keyword>
<dbReference type="Pfam" id="PF13460">
    <property type="entry name" value="NAD_binding_10"/>
    <property type="match status" value="1"/>
</dbReference>
<evidence type="ECO:0000313" key="3">
    <source>
        <dbReference type="EMBL" id="MDI2091248.1"/>
    </source>
</evidence>
<dbReference type="InterPro" id="IPR016040">
    <property type="entry name" value="NAD(P)-bd_dom"/>
</dbReference>
<dbReference type="RefSeq" id="WP_281448344.1">
    <property type="nucleotide sequence ID" value="NZ_JASBAO010000001.1"/>
</dbReference>
<evidence type="ECO:0000313" key="4">
    <source>
        <dbReference type="Proteomes" id="UP001431634"/>
    </source>
</evidence>
<sequence>MKICVLGGTGFIGSHIVSTCIANGHNVTIGCRDTHRAQQIFPNTRVVRILADDPDPTAMADALHDCDAVINTIGVIGKPGTPIAHHAHIQLIHTLVQACQQTNKRIVHISALSLEENIDNEYCSTKMDGENILRHSNLETIILRASFIYSSGSYGGSSALRGLCAMPFAVILPNGGQQKFQPIWAYDLAEIALKACNYTIANGERSQTVTIGGPETLSFAEIVQKTRLWMGMKAAKIFSIPLPIIKIMGKIGDHFPLWGFSTGVVNQMTTDFVTSTPNSLGIKMKSMDEALQTHPAFVQDRWHAKLFLLRPFLALILAAIWLGSAISGFLAKADGITHILPSYLTASSLMSFLIPVGSLVDFCFAVMILFGKWSKNLWFAQIAVVLVYTLGLTIFAPSLWLDLYGALLKNLSVITLVIILFCITDDR</sequence>
<evidence type="ECO:0000259" key="2">
    <source>
        <dbReference type="Pfam" id="PF13460"/>
    </source>
</evidence>
<evidence type="ECO:0000256" key="1">
    <source>
        <dbReference type="SAM" id="Phobius"/>
    </source>
</evidence>
<dbReference type="PANTHER" id="PTHR12126">
    <property type="entry name" value="NADH-UBIQUINONE OXIDOREDUCTASE 39 KDA SUBUNIT-RELATED"/>
    <property type="match status" value="1"/>
</dbReference>
<feature type="transmembrane region" description="Helical" evidence="1">
    <location>
        <begin position="403"/>
        <end position="423"/>
    </location>
</feature>
<gene>
    <name evidence="3" type="ORF">QJV27_07675</name>
</gene>
<dbReference type="Proteomes" id="UP001431634">
    <property type="component" value="Unassembled WGS sequence"/>
</dbReference>
<dbReference type="PROSITE" id="PS51257">
    <property type="entry name" value="PROKAR_LIPOPROTEIN"/>
    <property type="match status" value="1"/>
</dbReference>
<keyword evidence="1" id="KW-1133">Transmembrane helix</keyword>
<accession>A0ABT6Q2N6</accession>
<dbReference type="InterPro" id="IPR025695">
    <property type="entry name" value="DoxX-like"/>
</dbReference>